<keyword evidence="1" id="KW-0812">Transmembrane</keyword>
<dbReference type="RefSeq" id="WP_188563089.1">
    <property type="nucleotide sequence ID" value="NZ_BMGY01000037.1"/>
</dbReference>
<keyword evidence="1" id="KW-1133">Transmembrane helix</keyword>
<gene>
    <name evidence="2" type="ORF">GCM10011495_31840</name>
</gene>
<evidence type="ECO:0000313" key="2">
    <source>
        <dbReference type="EMBL" id="GGH89079.1"/>
    </source>
</evidence>
<keyword evidence="1" id="KW-0472">Membrane</keyword>
<feature type="transmembrane region" description="Helical" evidence="1">
    <location>
        <begin position="53"/>
        <end position="76"/>
    </location>
</feature>
<feature type="transmembrane region" description="Helical" evidence="1">
    <location>
        <begin position="88"/>
        <end position="108"/>
    </location>
</feature>
<comment type="caution">
    <text evidence="2">The sequence shown here is derived from an EMBL/GenBank/DDBJ whole genome shotgun (WGS) entry which is preliminary data.</text>
</comment>
<proteinExistence type="predicted"/>
<name>A0ABQ2AAB5_9BACT</name>
<accession>A0ABQ2AAB5</accession>
<dbReference type="Proteomes" id="UP000637774">
    <property type="component" value="Unassembled WGS sequence"/>
</dbReference>
<reference evidence="3" key="1">
    <citation type="journal article" date="2019" name="Int. J. Syst. Evol. Microbiol.">
        <title>The Global Catalogue of Microorganisms (GCM) 10K type strain sequencing project: providing services to taxonomists for standard genome sequencing and annotation.</title>
        <authorList>
            <consortium name="The Broad Institute Genomics Platform"/>
            <consortium name="The Broad Institute Genome Sequencing Center for Infectious Disease"/>
            <person name="Wu L."/>
            <person name="Ma J."/>
        </authorList>
    </citation>
    <scope>NUCLEOTIDE SEQUENCE [LARGE SCALE GENOMIC DNA]</scope>
    <source>
        <strain evidence="3">CGMCC 1.14966</strain>
    </source>
</reference>
<dbReference type="EMBL" id="BMGY01000037">
    <property type="protein sequence ID" value="GGH89079.1"/>
    <property type="molecule type" value="Genomic_DNA"/>
</dbReference>
<sequence>MPKLLLLLKIFNTVAGGVIFAAVAFLAFAFYLGNRETHQLLKEHLVENFLLRFGAFVLFGFALSLVPILINVLVIWFTPLPFINARRFALKAATLSIIGALVGTVVFFSH</sequence>
<feature type="transmembrane region" description="Helical" evidence="1">
    <location>
        <begin position="12"/>
        <end position="33"/>
    </location>
</feature>
<protein>
    <submittedName>
        <fullName evidence="2">Uncharacterized protein</fullName>
    </submittedName>
</protein>
<keyword evidence="3" id="KW-1185">Reference proteome</keyword>
<organism evidence="2 3">
    <name type="scientific">Hymenobacter frigidus</name>
    <dbReference type="NCBI Taxonomy" id="1524095"/>
    <lineage>
        <taxon>Bacteria</taxon>
        <taxon>Pseudomonadati</taxon>
        <taxon>Bacteroidota</taxon>
        <taxon>Cytophagia</taxon>
        <taxon>Cytophagales</taxon>
        <taxon>Hymenobacteraceae</taxon>
        <taxon>Hymenobacter</taxon>
    </lineage>
</organism>
<evidence type="ECO:0000313" key="3">
    <source>
        <dbReference type="Proteomes" id="UP000637774"/>
    </source>
</evidence>
<evidence type="ECO:0000256" key="1">
    <source>
        <dbReference type="SAM" id="Phobius"/>
    </source>
</evidence>